<keyword evidence="2" id="KW-1185">Reference proteome</keyword>
<dbReference type="Proteomes" id="UP000244005">
    <property type="component" value="Unassembled WGS sequence"/>
</dbReference>
<dbReference type="Gramene" id="Mp7g08330.1">
    <property type="protein sequence ID" value="Mp7g08330.1.cds1"/>
    <property type="gene ID" value="Mp7g08330"/>
</dbReference>
<sequence>MQSRVEYETVRIYQKHLQYSTTKATNMFEPAVSCAKTHSWQKEERLEDDSYILPHILYALTEIRARITFSQLLSEKHRAVSSRENTKM</sequence>
<accession>A0A2R6W5U2</accession>
<protein>
    <submittedName>
        <fullName evidence="1">Uncharacterized protein</fullName>
    </submittedName>
</protein>
<name>A0A2R6W5U2_MARPO</name>
<evidence type="ECO:0000313" key="1">
    <source>
        <dbReference type="EMBL" id="PTQ29217.1"/>
    </source>
</evidence>
<organism evidence="1 2">
    <name type="scientific">Marchantia polymorpha</name>
    <name type="common">Common liverwort</name>
    <name type="synonym">Marchantia aquatica</name>
    <dbReference type="NCBI Taxonomy" id="3197"/>
    <lineage>
        <taxon>Eukaryota</taxon>
        <taxon>Viridiplantae</taxon>
        <taxon>Streptophyta</taxon>
        <taxon>Embryophyta</taxon>
        <taxon>Marchantiophyta</taxon>
        <taxon>Marchantiopsida</taxon>
        <taxon>Marchantiidae</taxon>
        <taxon>Marchantiales</taxon>
        <taxon>Marchantiaceae</taxon>
        <taxon>Marchantia</taxon>
    </lineage>
</organism>
<proteinExistence type="predicted"/>
<dbReference type="AlphaFoldDB" id="A0A2R6W5U2"/>
<reference evidence="2" key="1">
    <citation type="journal article" date="2017" name="Cell">
        <title>Insights into land plant evolution garnered from the Marchantia polymorpha genome.</title>
        <authorList>
            <person name="Bowman J.L."/>
            <person name="Kohchi T."/>
            <person name="Yamato K.T."/>
            <person name="Jenkins J."/>
            <person name="Shu S."/>
            <person name="Ishizaki K."/>
            <person name="Yamaoka S."/>
            <person name="Nishihama R."/>
            <person name="Nakamura Y."/>
            <person name="Berger F."/>
            <person name="Adam C."/>
            <person name="Aki S.S."/>
            <person name="Althoff F."/>
            <person name="Araki T."/>
            <person name="Arteaga-Vazquez M.A."/>
            <person name="Balasubrmanian S."/>
            <person name="Barry K."/>
            <person name="Bauer D."/>
            <person name="Boehm C.R."/>
            <person name="Briginshaw L."/>
            <person name="Caballero-Perez J."/>
            <person name="Catarino B."/>
            <person name="Chen F."/>
            <person name="Chiyoda S."/>
            <person name="Chovatia M."/>
            <person name="Davies K.M."/>
            <person name="Delmans M."/>
            <person name="Demura T."/>
            <person name="Dierschke T."/>
            <person name="Dolan L."/>
            <person name="Dorantes-Acosta A.E."/>
            <person name="Eklund D.M."/>
            <person name="Florent S.N."/>
            <person name="Flores-Sandoval E."/>
            <person name="Fujiyama A."/>
            <person name="Fukuzawa H."/>
            <person name="Galik B."/>
            <person name="Grimanelli D."/>
            <person name="Grimwood J."/>
            <person name="Grossniklaus U."/>
            <person name="Hamada T."/>
            <person name="Haseloff J."/>
            <person name="Hetherington A.J."/>
            <person name="Higo A."/>
            <person name="Hirakawa Y."/>
            <person name="Hundley H.N."/>
            <person name="Ikeda Y."/>
            <person name="Inoue K."/>
            <person name="Inoue S.I."/>
            <person name="Ishida S."/>
            <person name="Jia Q."/>
            <person name="Kakita M."/>
            <person name="Kanazawa T."/>
            <person name="Kawai Y."/>
            <person name="Kawashima T."/>
            <person name="Kennedy M."/>
            <person name="Kinose K."/>
            <person name="Kinoshita T."/>
            <person name="Kohara Y."/>
            <person name="Koide E."/>
            <person name="Komatsu K."/>
            <person name="Kopischke S."/>
            <person name="Kubo M."/>
            <person name="Kyozuka J."/>
            <person name="Lagercrantz U."/>
            <person name="Lin S.S."/>
            <person name="Lindquist E."/>
            <person name="Lipzen A.M."/>
            <person name="Lu C.W."/>
            <person name="De Luna E."/>
            <person name="Martienssen R.A."/>
            <person name="Minamino N."/>
            <person name="Mizutani M."/>
            <person name="Mizutani M."/>
            <person name="Mochizuki N."/>
            <person name="Monte I."/>
            <person name="Mosher R."/>
            <person name="Nagasaki H."/>
            <person name="Nakagami H."/>
            <person name="Naramoto S."/>
            <person name="Nishitani K."/>
            <person name="Ohtani M."/>
            <person name="Okamoto T."/>
            <person name="Okumura M."/>
            <person name="Phillips J."/>
            <person name="Pollak B."/>
            <person name="Reinders A."/>
            <person name="Rovekamp M."/>
            <person name="Sano R."/>
            <person name="Sawa S."/>
            <person name="Schmid M.W."/>
            <person name="Shirakawa M."/>
            <person name="Solano R."/>
            <person name="Spunde A."/>
            <person name="Suetsugu N."/>
            <person name="Sugano S."/>
            <person name="Sugiyama A."/>
            <person name="Sun R."/>
            <person name="Suzuki Y."/>
            <person name="Takenaka M."/>
            <person name="Takezawa D."/>
            <person name="Tomogane H."/>
            <person name="Tsuzuki M."/>
            <person name="Ueda T."/>
            <person name="Umeda M."/>
            <person name="Ward J.M."/>
            <person name="Watanabe Y."/>
            <person name="Yazaki K."/>
            <person name="Yokoyama R."/>
            <person name="Yoshitake Y."/>
            <person name="Yotsui I."/>
            <person name="Zachgo S."/>
            <person name="Schmutz J."/>
        </authorList>
    </citation>
    <scope>NUCLEOTIDE SEQUENCE [LARGE SCALE GENOMIC DNA]</scope>
    <source>
        <strain evidence="2">Tak-1</strain>
    </source>
</reference>
<gene>
    <name evidence="1" type="ORF">MARPO_0146s0033</name>
</gene>
<evidence type="ECO:0000313" key="2">
    <source>
        <dbReference type="Proteomes" id="UP000244005"/>
    </source>
</evidence>
<dbReference type="EMBL" id="KZ772816">
    <property type="protein sequence ID" value="PTQ29217.1"/>
    <property type="molecule type" value="Genomic_DNA"/>
</dbReference>